<reference evidence="15 16" key="1">
    <citation type="journal article" date="2002" name="Nat. Genet.">
        <title>Genome sequence of the endocellular obligate symbiont of tsetse flies, Wigglesworthia glossinidia.</title>
        <authorList>
            <person name="Akman L."/>
            <person name="Yamashita A."/>
            <person name="Watanabe H."/>
            <person name="Oshima K."/>
            <person name="Shiba T."/>
            <person name="Hattori M."/>
            <person name="Aksoy S."/>
        </authorList>
    </citation>
    <scope>NUCLEOTIDE SEQUENCE [LARGE SCALE GENOMIC DNA]</scope>
</reference>
<dbReference type="InterPro" id="IPR012763">
    <property type="entry name" value="DNA_pol_III_sug/sutau_N"/>
</dbReference>
<dbReference type="Pfam" id="PF22608">
    <property type="entry name" value="DNAX_ATPase_lid"/>
    <property type="match status" value="1"/>
</dbReference>
<evidence type="ECO:0000256" key="9">
    <source>
        <dbReference type="ARBA" id="ARBA00022932"/>
    </source>
</evidence>
<dbReference type="OrthoDB" id="9810148at2"/>
<gene>
    <name evidence="13 15" type="primary">dnaX</name>
</gene>
<dbReference type="PANTHER" id="PTHR11669">
    <property type="entry name" value="REPLICATION FACTOR C / DNA POLYMERASE III GAMMA-TAU SUBUNIT"/>
    <property type="match status" value="1"/>
</dbReference>
<comment type="similarity">
    <text evidence="1 13">Belongs to the DnaX/STICHEL family.</text>
</comment>
<keyword evidence="2 13" id="KW-0808">Transferase</keyword>
<evidence type="ECO:0000256" key="1">
    <source>
        <dbReference type="ARBA" id="ARBA00006360"/>
    </source>
</evidence>
<keyword evidence="5" id="KW-0479">Metal-binding</keyword>
<evidence type="ECO:0000256" key="10">
    <source>
        <dbReference type="ARBA" id="ARBA00026073"/>
    </source>
</evidence>
<evidence type="ECO:0000256" key="12">
    <source>
        <dbReference type="ARBA" id="ARBA00049244"/>
    </source>
</evidence>
<dbReference type="EC" id="2.7.7.7" evidence="13"/>
<dbReference type="CDD" id="cd00009">
    <property type="entry name" value="AAA"/>
    <property type="match status" value="1"/>
</dbReference>
<dbReference type="GO" id="GO:0009360">
    <property type="term" value="C:DNA polymerase III complex"/>
    <property type="evidence" value="ECO:0007669"/>
    <property type="project" value="InterPro"/>
</dbReference>
<evidence type="ECO:0000256" key="13">
    <source>
        <dbReference type="RuleBase" id="RU364063"/>
    </source>
</evidence>
<dbReference type="AlphaFoldDB" id="Q8D230"/>
<name>Q8D230_WIGBR</name>
<dbReference type="InterPro" id="IPR022754">
    <property type="entry name" value="DNA_pol_III_gamma-3"/>
</dbReference>
<dbReference type="GO" id="GO:0006261">
    <property type="term" value="P:DNA-templated DNA replication"/>
    <property type="evidence" value="ECO:0007669"/>
    <property type="project" value="TreeGrafter"/>
</dbReference>
<dbReference type="PANTHER" id="PTHR11669:SF0">
    <property type="entry name" value="PROTEIN STICHEL-LIKE 2"/>
    <property type="match status" value="1"/>
</dbReference>
<evidence type="ECO:0000256" key="11">
    <source>
        <dbReference type="ARBA" id="ARBA00037724"/>
    </source>
</evidence>
<comment type="catalytic activity">
    <reaction evidence="12 13">
        <text>DNA(n) + a 2'-deoxyribonucleoside 5'-triphosphate = DNA(n+1) + diphosphate</text>
        <dbReference type="Rhea" id="RHEA:22508"/>
        <dbReference type="Rhea" id="RHEA-COMP:17339"/>
        <dbReference type="Rhea" id="RHEA-COMP:17340"/>
        <dbReference type="ChEBI" id="CHEBI:33019"/>
        <dbReference type="ChEBI" id="CHEBI:61560"/>
        <dbReference type="ChEBI" id="CHEBI:173112"/>
        <dbReference type="EC" id="2.7.7.7"/>
    </reaction>
</comment>
<evidence type="ECO:0000256" key="3">
    <source>
        <dbReference type="ARBA" id="ARBA00022695"/>
    </source>
</evidence>
<dbReference type="InterPro" id="IPR008921">
    <property type="entry name" value="DNA_pol3_clamp-load_cplx_C"/>
</dbReference>
<dbReference type="CDD" id="cd18137">
    <property type="entry name" value="HLD_clamp_pol_III_gamma_tau"/>
    <property type="match status" value="1"/>
</dbReference>
<dbReference type="HOGENOM" id="CLU_006229_0_1_6"/>
<keyword evidence="7" id="KW-0862">Zinc</keyword>
<dbReference type="Proteomes" id="UP000000562">
    <property type="component" value="Chromosome"/>
</dbReference>
<dbReference type="Gene3D" id="3.40.50.300">
    <property type="entry name" value="P-loop containing nucleotide triphosphate hydrolases"/>
    <property type="match status" value="1"/>
</dbReference>
<sequence length="365" mass="43088">MNYKPLNIKWRPKIFNDIIGQDHVLRFLKNSFLDKKIYYSYLISGIRGIGKTTLARLIAKSLNCFYDINFNPCRICKNCEESEKNCFVDLIEIDAASHTKIENIKEVLDNIKYLPSKGRYKIYIIDEVHMLSKYSFNALLKILEEPPNHVKFILATTELNKIPETILSRCLHLQLKEISETDILYNLKKILKLEKIYYEEEALKIISKSSQHSMRDALTLAEKASILGENNILYNVVSDMLGCISFMELIDLFEIISLNKKEKLIFFFKKIENKSINWDDFLINMILIVHKVLFFKFNDTYKDPKKINTKKTKFYKLSKLISTNDLYKYYDIFLQGRKELSYSTEQKITVEITILRAFYFINENL</sequence>
<protein>
    <recommendedName>
        <fullName evidence="13">DNA polymerase III subunit gamma/tau</fullName>
        <ecNumber evidence="13">2.7.7.7</ecNumber>
    </recommendedName>
</protein>
<dbReference type="Pfam" id="PF12169">
    <property type="entry name" value="DNA_pol3_gamma3"/>
    <property type="match status" value="1"/>
</dbReference>
<dbReference type="Pfam" id="PF13177">
    <property type="entry name" value="DNA_pol3_delta2"/>
    <property type="match status" value="1"/>
</dbReference>
<dbReference type="Gene3D" id="1.10.8.60">
    <property type="match status" value="1"/>
</dbReference>
<keyword evidence="16" id="KW-1185">Reference proteome</keyword>
<dbReference type="GO" id="GO:0005524">
    <property type="term" value="F:ATP binding"/>
    <property type="evidence" value="ECO:0007669"/>
    <property type="project" value="UniProtKB-KW"/>
</dbReference>
<evidence type="ECO:0000256" key="7">
    <source>
        <dbReference type="ARBA" id="ARBA00022833"/>
    </source>
</evidence>
<dbReference type="SUPFAM" id="SSF48019">
    <property type="entry name" value="post-AAA+ oligomerization domain-like"/>
    <property type="match status" value="1"/>
</dbReference>
<evidence type="ECO:0000256" key="8">
    <source>
        <dbReference type="ARBA" id="ARBA00022840"/>
    </source>
</evidence>
<dbReference type="GO" id="GO:0003677">
    <property type="term" value="F:DNA binding"/>
    <property type="evidence" value="ECO:0007669"/>
    <property type="project" value="InterPro"/>
</dbReference>
<dbReference type="STRING" id="36870.gene:10369033"/>
<dbReference type="SMART" id="SM00382">
    <property type="entry name" value="AAA"/>
    <property type="match status" value="1"/>
</dbReference>
<dbReference type="FunFam" id="3.40.50.300:FF:000014">
    <property type="entry name" value="DNA polymerase III subunit gamma/tau"/>
    <property type="match status" value="1"/>
</dbReference>
<keyword evidence="3 13" id="KW-0548">Nucleotidyltransferase</keyword>
<evidence type="ECO:0000256" key="2">
    <source>
        <dbReference type="ARBA" id="ARBA00022679"/>
    </source>
</evidence>
<evidence type="ECO:0000256" key="5">
    <source>
        <dbReference type="ARBA" id="ARBA00022723"/>
    </source>
</evidence>
<evidence type="ECO:0000256" key="6">
    <source>
        <dbReference type="ARBA" id="ARBA00022741"/>
    </source>
</evidence>
<organism evidence="15 16">
    <name type="scientific">Wigglesworthia glossinidia brevipalpis</name>
    <dbReference type="NCBI Taxonomy" id="36870"/>
    <lineage>
        <taxon>Bacteria</taxon>
        <taxon>Pseudomonadati</taxon>
        <taxon>Pseudomonadota</taxon>
        <taxon>Gammaproteobacteria</taxon>
        <taxon>Enterobacterales</taxon>
        <taxon>Erwiniaceae</taxon>
        <taxon>Wigglesworthia</taxon>
    </lineage>
</organism>
<evidence type="ECO:0000313" key="16">
    <source>
        <dbReference type="Proteomes" id="UP000000562"/>
    </source>
</evidence>
<accession>Q8D230</accession>
<keyword evidence="8 13" id="KW-0067">ATP-binding</keyword>
<dbReference type="InterPro" id="IPR027417">
    <property type="entry name" value="P-loop_NTPase"/>
</dbReference>
<keyword evidence="9 13" id="KW-0239">DNA-directed DNA polymerase</keyword>
<comment type="function">
    <text evidence="11 13">DNA polymerase III is a complex, multichain enzyme responsible for most of the replicative synthesis in bacteria. This DNA polymerase also exhibits 3' to 5' exonuclease activity.</text>
</comment>
<dbReference type="SUPFAM" id="SSF52540">
    <property type="entry name" value="P-loop containing nucleoside triphosphate hydrolases"/>
    <property type="match status" value="1"/>
</dbReference>
<feature type="domain" description="AAA+ ATPase" evidence="14">
    <location>
        <begin position="37"/>
        <end position="179"/>
    </location>
</feature>
<dbReference type="NCBIfam" id="TIGR02397">
    <property type="entry name" value="dnaX_nterm"/>
    <property type="match status" value="1"/>
</dbReference>
<dbReference type="GO" id="GO:0003887">
    <property type="term" value="F:DNA-directed DNA polymerase activity"/>
    <property type="evidence" value="ECO:0007669"/>
    <property type="project" value="UniProtKB-KW"/>
</dbReference>
<dbReference type="InterPro" id="IPR045085">
    <property type="entry name" value="HLD_clamp_pol_III_gamma_tau"/>
</dbReference>
<dbReference type="KEGG" id="wbr:dnaX"/>
<evidence type="ECO:0000256" key="4">
    <source>
        <dbReference type="ARBA" id="ARBA00022705"/>
    </source>
</evidence>
<dbReference type="InterPro" id="IPR003593">
    <property type="entry name" value="AAA+_ATPase"/>
</dbReference>
<dbReference type="GO" id="GO:0046872">
    <property type="term" value="F:metal ion binding"/>
    <property type="evidence" value="ECO:0007669"/>
    <property type="project" value="UniProtKB-KW"/>
</dbReference>
<comment type="subunit">
    <text evidence="10 13">DNA polymerase III contains a core (composed of alpha, epsilon and theta chains) that associates with a tau subunit. This core dimerizes to form the POLIII' complex. PolIII' associates with the gamma complex (composed of gamma, delta, delta', psi and chi chains) and with the beta chain to form the complete DNA polymerase III complex.</text>
</comment>
<dbReference type="Gene3D" id="1.20.272.10">
    <property type="match status" value="1"/>
</dbReference>
<keyword evidence="4 13" id="KW-0235">DNA replication</keyword>
<dbReference type="EMBL" id="BA000021">
    <property type="protein sequence ID" value="BAC24671.1"/>
    <property type="molecule type" value="Genomic_DNA"/>
</dbReference>
<evidence type="ECO:0000259" key="14">
    <source>
        <dbReference type="SMART" id="SM00382"/>
    </source>
</evidence>
<dbReference type="eggNOG" id="COG2812">
    <property type="taxonomic scope" value="Bacteria"/>
</dbReference>
<keyword evidence="6 13" id="KW-0547">Nucleotide-binding</keyword>
<proteinExistence type="inferred from homology"/>
<dbReference type="InterPro" id="IPR050238">
    <property type="entry name" value="DNA_Rep/Repair_Clamp_Loader"/>
</dbReference>
<evidence type="ECO:0000313" key="15">
    <source>
        <dbReference type="EMBL" id="BAC24671.1"/>
    </source>
</evidence>